<evidence type="ECO:0000313" key="1">
    <source>
        <dbReference type="EMBL" id="DAD24576.1"/>
    </source>
</evidence>
<keyword evidence="2" id="KW-1185">Reference proteome</keyword>
<proteinExistence type="predicted"/>
<organism evidence="1 2">
    <name type="scientific">Nelumbo nucifera</name>
    <name type="common">Sacred lotus</name>
    <dbReference type="NCBI Taxonomy" id="4432"/>
    <lineage>
        <taxon>Eukaryota</taxon>
        <taxon>Viridiplantae</taxon>
        <taxon>Streptophyta</taxon>
        <taxon>Embryophyta</taxon>
        <taxon>Tracheophyta</taxon>
        <taxon>Spermatophyta</taxon>
        <taxon>Magnoliopsida</taxon>
        <taxon>Proteales</taxon>
        <taxon>Nelumbonaceae</taxon>
        <taxon>Nelumbo</taxon>
    </lineage>
</organism>
<dbReference type="Proteomes" id="UP000607653">
    <property type="component" value="Unassembled WGS sequence"/>
</dbReference>
<dbReference type="AlphaFoldDB" id="A0A822XZZ8"/>
<comment type="caution">
    <text evidence="1">The sequence shown here is derived from an EMBL/GenBank/DDBJ whole genome shotgun (WGS) entry which is preliminary data.</text>
</comment>
<reference evidence="1 2" key="1">
    <citation type="journal article" date="2020" name="Mol. Biol. Evol.">
        <title>Distinct Expression and Methylation Patterns for Genes with Different Fates following a Single Whole-Genome Duplication in Flowering Plants.</title>
        <authorList>
            <person name="Shi T."/>
            <person name="Rahmani R.S."/>
            <person name="Gugger P.F."/>
            <person name="Wang M."/>
            <person name="Li H."/>
            <person name="Zhang Y."/>
            <person name="Li Z."/>
            <person name="Wang Q."/>
            <person name="Van de Peer Y."/>
            <person name="Marchal K."/>
            <person name="Chen J."/>
        </authorList>
    </citation>
    <scope>NUCLEOTIDE SEQUENCE [LARGE SCALE GENOMIC DNA]</scope>
    <source>
        <tissue evidence="1">Leaf</tissue>
    </source>
</reference>
<name>A0A822XZZ8_NELNU</name>
<accession>A0A822XZZ8</accession>
<gene>
    <name evidence="1" type="ORF">HUJ06_026040</name>
</gene>
<evidence type="ECO:0008006" key="3">
    <source>
        <dbReference type="Google" id="ProtNLM"/>
    </source>
</evidence>
<dbReference type="InterPro" id="IPR027417">
    <property type="entry name" value="P-loop_NTPase"/>
</dbReference>
<protein>
    <recommendedName>
        <fullName evidence="3">Disease resistance protein RGA3</fullName>
    </recommendedName>
</protein>
<evidence type="ECO:0000313" key="2">
    <source>
        <dbReference type="Proteomes" id="UP000607653"/>
    </source>
</evidence>
<dbReference type="EMBL" id="DUZY01000001">
    <property type="protein sequence ID" value="DAD24576.1"/>
    <property type="molecule type" value="Genomic_DNA"/>
</dbReference>
<sequence length="69" mass="8249">MRFCRQKASSDLSKMDPLLHSLRAISHGKSVLLVLDDVWNEDHEEWHRLKTALDLVWYCDRKQTHVNYI</sequence>
<dbReference type="Gene3D" id="3.40.50.300">
    <property type="entry name" value="P-loop containing nucleotide triphosphate hydrolases"/>
    <property type="match status" value="1"/>
</dbReference>